<evidence type="ECO:0000256" key="1">
    <source>
        <dbReference type="ARBA" id="ARBA00007122"/>
    </source>
</evidence>
<organism evidence="4 5">
    <name type="scientific">Chrysophaeum taylorii</name>
    <dbReference type="NCBI Taxonomy" id="2483200"/>
    <lineage>
        <taxon>Eukaryota</taxon>
        <taxon>Sar</taxon>
        <taxon>Stramenopiles</taxon>
        <taxon>Ochrophyta</taxon>
        <taxon>Pelagophyceae</taxon>
        <taxon>Pelagomonadales</taxon>
        <taxon>Pelagomonadaceae</taxon>
        <taxon>Chrysophaeum</taxon>
    </lineage>
</organism>
<name>A0AAD7U6E6_9STRA</name>
<dbReference type="SUPFAM" id="SSF53335">
    <property type="entry name" value="S-adenosyl-L-methionine-dependent methyltransferases"/>
    <property type="match status" value="1"/>
</dbReference>
<dbReference type="InterPro" id="IPR036291">
    <property type="entry name" value="NAD(P)-bd_dom_sf"/>
</dbReference>
<comment type="caution">
    <text evidence="4">The sequence shown here is derived from an EMBL/GenBank/DDBJ whole genome shotgun (WGS) entry which is preliminary data.</text>
</comment>
<dbReference type="PANTHER" id="PTHR23420:SF0">
    <property type="entry name" value="ADENOSYLHOMOCYSTEINASE"/>
    <property type="match status" value="1"/>
</dbReference>
<feature type="compositionally biased region" description="Low complexity" evidence="2">
    <location>
        <begin position="471"/>
        <end position="483"/>
    </location>
</feature>
<evidence type="ECO:0000313" key="5">
    <source>
        <dbReference type="Proteomes" id="UP001230188"/>
    </source>
</evidence>
<feature type="region of interest" description="Disordered" evidence="2">
    <location>
        <begin position="434"/>
        <end position="484"/>
    </location>
</feature>
<dbReference type="GO" id="GO:0005829">
    <property type="term" value="C:cytosol"/>
    <property type="evidence" value="ECO:0007669"/>
    <property type="project" value="TreeGrafter"/>
</dbReference>
<accession>A0AAD7U6E6</accession>
<protein>
    <recommendedName>
        <fullName evidence="3">S-adenosyl-L-homocysteine hydrolase NAD binding domain-containing protein</fullName>
    </recommendedName>
</protein>
<evidence type="ECO:0000259" key="3">
    <source>
        <dbReference type="SMART" id="SM00997"/>
    </source>
</evidence>
<reference evidence="4" key="1">
    <citation type="submission" date="2023-01" db="EMBL/GenBank/DDBJ databases">
        <title>Metagenome sequencing of chrysophaentin producing Chrysophaeum taylorii.</title>
        <authorList>
            <person name="Davison J."/>
            <person name="Bewley C."/>
        </authorList>
    </citation>
    <scope>NUCLEOTIDE SEQUENCE</scope>
    <source>
        <strain evidence="4">NIES-1699</strain>
    </source>
</reference>
<dbReference type="SMART" id="SM00997">
    <property type="entry name" value="AdoHcyase_NAD"/>
    <property type="match status" value="1"/>
</dbReference>
<dbReference type="EMBL" id="JAQMWT010000670">
    <property type="protein sequence ID" value="KAJ8598614.1"/>
    <property type="molecule type" value="Genomic_DNA"/>
</dbReference>
<gene>
    <name evidence="4" type="ORF">CTAYLR_001726</name>
</gene>
<dbReference type="GO" id="GO:0004013">
    <property type="term" value="F:adenosylhomocysteinase activity"/>
    <property type="evidence" value="ECO:0007669"/>
    <property type="project" value="TreeGrafter"/>
</dbReference>
<dbReference type="Proteomes" id="UP001230188">
    <property type="component" value="Unassembled WGS sequence"/>
</dbReference>
<feature type="compositionally biased region" description="Basic and acidic residues" evidence="2">
    <location>
        <begin position="447"/>
        <end position="464"/>
    </location>
</feature>
<dbReference type="SMART" id="SM00996">
    <property type="entry name" value="AdoHcyase"/>
    <property type="match status" value="1"/>
</dbReference>
<proteinExistence type="inferred from homology"/>
<dbReference type="GO" id="GO:0033353">
    <property type="term" value="P:S-adenosylmethionine cycle"/>
    <property type="evidence" value="ECO:0007669"/>
    <property type="project" value="TreeGrafter"/>
</dbReference>
<dbReference type="Gene3D" id="3.40.50.720">
    <property type="entry name" value="NAD(P)-binding Rossmann-like Domain"/>
    <property type="match status" value="1"/>
</dbReference>
<dbReference type="Pfam" id="PF00670">
    <property type="entry name" value="AdoHcyase_NAD"/>
    <property type="match status" value="1"/>
</dbReference>
<keyword evidence="5" id="KW-1185">Reference proteome</keyword>
<feature type="domain" description="S-adenosyl-L-homocysteine hydrolase NAD binding" evidence="3">
    <location>
        <begin position="170"/>
        <end position="332"/>
    </location>
</feature>
<dbReference type="InterPro" id="IPR000043">
    <property type="entry name" value="Adenosylhomocysteinase-like"/>
</dbReference>
<evidence type="ECO:0000313" key="4">
    <source>
        <dbReference type="EMBL" id="KAJ8598614.1"/>
    </source>
</evidence>
<comment type="similarity">
    <text evidence="1">Belongs to the adenosylhomocysteinase family.</text>
</comment>
<dbReference type="AlphaFoldDB" id="A0AAD7U6E6"/>
<dbReference type="SUPFAM" id="SSF51735">
    <property type="entry name" value="NAD(P)-binding Rossmann-fold domains"/>
    <property type="match status" value="1"/>
</dbReference>
<sequence>MRPSSLLKRVAERVAYPLDPRHRYLILSHLFDDTRRMLEALEPFVAYDAIVGIPYSSNRPGVLETWQARFGADVVHVEPTIEDTEDRLLVELDKSLDNCERFDQKLIVQECGGFVVPLLHAHFGDRLHLVKGVVEITKQGVWRAESLDQLKFPVLHCAASDVKRLEAKRCGETVARCLDGLYRDLGLAAAGRQATVFGAGWIGLGVAAALKRLDVIPAIVDIDPLKVMEARLDGFVASTYIDPHWISRSDLVVGATGRRSVTPQVIDLLPDGALVASASSRQLEIDVDYLQDTAVDSAPITPAIDAFHLPLNERQIYLVNRGFPANFVPGSQSVPDEIVEPVLAELIVLMRNLASTPESVAGVRGITREEEQNCADLWLELRDQPTLAASRAASHAEQHLPAEIAKKAVAMGPPSMMTWTRTLPRVAAARAHLSTAPSNAVPARVGEGLRHSPFKSDDAPRRQVDEDDQEQQQQQQQQQQPPVTHSPYLVQRLVGQKPNLYGVAKFDVVSEEIRKISATLNRPARILDLGCSTAISRLYLEANNVQFEYCGIDYEAAFEPDIVMDVRELDEKSELLPWQPDVILLLDVLEHLTGKERDIQRVMAACEAVIPDHGAILAVVPQLYRMDRLKLDHLHYPEHAVRFTLDEWRDILVDGGTNIGDVRGIGYISVLPYVPMLSPWYRDDNGHGALFRYLRGTAFEWEPLKPAEIAITRALGRIWTGWCNSTLLVCRKNGVA</sequence>
<dbReference type="Gene3D" id="3.40.50.150">
    <property type="entry name" value="Vaccinia Virus protein VP39"/>
    <property type="match status" value="1"/>
</dbReference>
<evidence type="ECO:0000256" key="2">
    <source>
        <dbReference type="SAM" id="MobiDB-lite"/>
    </source>
</evidence>
<dbReference type="Pfam" id="PF13489">
    <property type="entry name" value="Methyltransf_23"/>
    <property type="match status" value="1"/>
</dbReference>
<dbReference type="InterPro" id="IPR015878">
    <property type="entry name" value="Ado_hCys_hydrolase_NAD-bd"/>
</dbReference>
<dbReference type="InterPro" id="IPR029063">
    <property type="entry name" value="SAM-dependent_MTases_sf"/>
</dbReference>
<dbReference type="PANTHER" id="PTHR23420">
    <property type="entry name" value="ADENOSYLHOMOCYSTEINASE"/>
    <property type="match status" value="1"/>
</dbReference>